<dbReference type="Proteomes" id="UP001139011">
    <property type="component" value="Unassembled WGS sequence"/>
</dbReference>
<organism evidence="2 3">
    <name type="scientific">Fictibacillus marinisediminis</name>
    <dbReference type="NCBI Taxonomy" id="2878389"/>
    <lineage>
        <taxon>Bacteria</taxon>
        <taxon>Bacillati</taxon>
        <taxon>Bacillota</taxon>
        <taxon>Bacilli</taxon>
        <taxon>Bacillales</taxon>
        <taxon>Fictibacillaceae</taxon>
        <taxon>Fictibacillus</taxon>
    </lineage>
</organism>
<feature type="domain" description="NAD-dependent epimerase/dehydratase" evidence="1">
    <location>
        <begin position="3"/>
        <end position="235"/>
    </location>
</feature>
<name>A0A9X2BFL4_9BACL</name>
<keyword evidence="3" id="KW-1185">Reference proteome</keyword>
<dbReference type="EMBL" id="JAIWJX010000002">
    <property type="protein sequence ID" value="MCK6255613.1"/>
    <property type="molecule type" value="Genomic_DNA"/>
</dbReference>
<evidence type="ECO:0000313" key="3">
    <source>
        <dbReference type="Proteomes" id="UP001139011"/>
    </source>
</evidence>
<dbReference type="PANTHER" id="PTHR43245">
    <property type="entry name" value="BIFUNCTIONAL POLYMYXIN RESISTANCE PROTEIN ARNA"/>
    <property type="match status" value="1"/>
</dbReference>
<dbReference type="InterPro" id="IPR001509">
    <property type="entry name" value="Epimerase_deHydtase"/>
</dbReference>
<dbReference type="Pfam" id="PF01370">
    <property type="entry name" value="Epimerase"/>
    <property type="match status" value="1"/>
</dbReference>
<evidence type="ECO:0000259" key="1">
    <source>
        <dbReference type="Pfam" id="PF01370"/>
    </source>
</evidence>
<reference evidence="2" key="1">
    <citation type="submission" date="2021-09" db="EMBL/GenBank/DDBJ databases">
        <title>Genome analysis of Fictibacillus sp. KIGAM418 isolated from marine sediment.</title>
        <authorList>
            <person name="Seo M.-J."/>
            <person name="Cho E.-S."/>
            <person name="Hwang C.Y."/>
        </authorList>
    </citation>
    <scope>NUCLEOTIDE SEQUENCE</scope>
    <source>
        <strain evidence="2">KIGAM418</strain>
    </source>
</reference>
<sequence length="339" mass="38648">MRVLVIGGTSFMGPEVIKRLFNLGHEVTVFHRGQTRTELPAGVHEMLGDRNDLSSFRSKIQELKPDAVLDMICLTERQAKTLVQTLDSIVNRVIVASSQDVYRAFGLVNGTEKGAIEPVPIDENGVLRHNLYPHREFAKTEERRNYDKILVERVVMNAPGIEGTIIRLPAVYGPNDKQHRWYSFLKPMSDQRPYILLSESLAGWRWTRGYVENMAEGIVQAVLNDQAKGKIYNLGENEAFTMKEWVKKLATSLQWKGKIVVLPDSKLTETYSWGINAEQDVIFTSDKIRSELGFTETVSLEDGLKRTIDWELKNPPETHGLDYEAEDEIMRLHHAKTQP</sequence>
<dbReference type="RefSeq" id="WP_248251420.1">
    <property type="nucleotide sequence ID" value="NZ_JAIWJX010000002.1"/>
</dbReference>
<evidence type="ECO:0000313" key="2">
    <source>
        <dbReference type="EMBL" id="MCK6255613.1"/>
    </source>
</evidence>
<dbReference type="InterPro" id="IPR050177">
    <property type="entry name" value="Lipid_A_modif_metabolic_enz"/>
</dbReference>
<comment type="caution">
    <text evidence="2">The sequence shown here is derived from an EMBL/GenBank/DDBJ whole genome shotgun (WGS) entry which is preliminary data.</text>
</comment>
<gene>
    <name evidence="2" type="ORF">LCY76_03110</name>
</gene>
<dbReference type="InterPro" id="IPR036291">
    <property type="entry name" value="NAD(P)-bd_dom_sf"/>
</dbReference>
<accession>A0A9X2BFL4</accession>
<protein>
    <submittedName>
        <fullName evidence="2">NAD-dependent epimerase/dehydratase family protein</fullName>
    </submittedName>
</protein>
<dbReference type="Gene3D" id="3.40.50.720">
    <property type="entry name" value="NAD(P)-binding Rossmann-like Domain"/>
    <property type="match status" value="1"/>
</dbReference>
<proteinExistence type="predicted"/>
<dbReference type="AlphaFoldDB" id="A0A9X2BFL4"/>
<dbReference type="SUPFAM" id="SSF51735">
    <property type="entry name" value="NAD(P)-binding Rossmann-fold domains"/>
    <property type="match status" value="1"/>
</dbReference>